<dbReference type="Pfam" id="PF11528">
    <property type="entry name" value="DUF3224"/>
    <property type="match status" value="1"/>
</dbReference>
<dbReference type="STRING" id="46177.SAMN05660976_05436"/>
<organism evidence="1 2">
    <name type="scientific">Nonomuraea pusilla</name>
    <dbReference type="NCBI Taxonomy" id="46177"/>
    <lineage>
        <taxon>Bacteria</taxon>
        <taxon>Bacillati</taxon>
        <taxon>Actinomycetota</taxon>
        <taxon>Actinomycetes</taxon>
        <taxon>Streptosporangiales</taxon>
        <taxon>Streptosporangiaceae</taxon>
        <taxon>Nonomuraea</taxon>
    </lineage>
</organism>
<dbReference type="Proteomes" id="UP000198953">
    <property type="component" value="Unassembled WGS sequence"/>
</dbReference>
<evidence type="ECO:0000313" key="1">
    <source>
        <dbReference type="EMBL" id="SEM54407.1"/>
    </source>
</evidence>
<dbReference type="RefSeq" id="WP_055506226.1">
    <property type="nucleotide sequence ID" value="NZ_BBZG01000003.1"/>
</dbReference>
<reference evidence="1 2" key="1">
    <citation type="submission" date="2016-10" db="EMBL/GenBank/DDBJ databases">
        <authorList>
            <person name="de Groot N.N."/>
        </authorList>
    </citation>
    <scope>NUCLEOTIDE SEQUENCE [LARGE SCALE GENOMIC DNA]</scope>
    <source>
        <strain evidence="1 2">DSM 43357</strain>
    </source>
</reference>
<name>A0A1H7ZA62_9ACTN</name>
<dbReference type="OrthoDB" id="882224at2"/>
<dbReference type="InterPro" id="IPR021607">
    <property type="entry name" value="DUF3224"/>
</dbReference>
<sequence>MTIAKGPFDTAGWDPKPPFHERDGVSLGLVTMTKTFHGDLEATSVVTLMVAATPVEDSRSYVAMERIEGRLHGRAGSFVVQHDAVSDRGEQSLRITVVPDSATGELRGLRGAMDIAIAPDGSHAYTFDYRL</sequence>
<protein>
    <recommendedName>
        <fullName evidence="3">DUF3224 domain-containing protein</fullName>
    </recommendedName>
</protein>
<accession>A0A1H7ZA62</accession>
<dbReference type="InterPro" id="IPR023159">
    <property type="entry name" value="SO1590-like_sf"/>
</dbReference>
<dbReference type="AlphaFoldDB" id="A0A1H7ZA62"/>
<dbReference type="EMBL" id="FOBF01000014">
    <property type="protein sequence ID" value="SEM54407.1"/>
    <property type="molecule type" value="Genomic_DNA"/>
</dbReference>
<keyword evidence="2" id="KW-1185">Reference proteome</keyword>
<evidence type="ECO:0000313" key="2">
    <source>
        <dbReference type="Proteomes" id="UP000198953"/>
    </source>
</evidence>
<gene>
    <name evidence="1" type="ORF">SAMN05660976_05436</name>
</gene>
<evidence type="ECO:0008006" key="3">
    <source>
        <dbReference type="Google" id="ProtNLM"/>
    </source>
</evidence>
<proteinExistence type="predicted"/>
<dbReference type="SUPFAM" id="SSF159238">
    <property type="entry name" value="SO1590-like"/>
    <property type="match status" value="1"/>
</dbReference>
<dbReference type="Gene3D" id="2.40.350.10">
    <property type="entry name" value="SO1590-like"/>
    <property type="match status" value="1"/>
</dbReference>